<accession>A0A2P2GJL1</accession>
<comment type="caution">
    <text evidence="1">The sequence shown here is derived from an EMBL/GenBank/DDBJ whole genome shotgun (WGS) entry which is preliminary data.</text>
</comment>
<evidence type="ECO:0000313" key="2">
    <source>
        <dbReference type="Proteomes" id="UP000265325"/>
    </source>
</evidence>
<gene>
    <name evidence="1" type="ORF">VO63_22150</name>
</gene>
<sequence length="62" mass="6956">MPEPWYEEAEKVNERYREDHDLPAPGVKEELTVAGVTLFAALGGPVARKIVRQSFKKAVDES</sequence>
<keyword evidence="2" id="KW-1185">Reference proteome</keyword>
<reference evidence="1 2" key="1">
    <citation type="submission" date="2015-05" db="EMBL/GenBank/DDBJ databases">
        <title>Draft Genome assembly of Streptomyces showdoensis.</title>
        <authorList>
            <person name="Thapa K.K."/>
            <person name="Metsa-Ketela M."/>
        </authorList>
    </citation>
    <scope>NUCLEOTIDE SEQUENCE [LARGE SCALE GENOMIC DNA]</scope>
    <source>
        <strain evidence="1 2">ATCC 15227</strain>
    </source>
</reference>
<dbReference type="AlphaFoldDB" id="A0A2P2GJL1"/>
<proteinExistence type="predicted"/>
<dbReference type="RefSeq" id="WP_046909656.1">
    <property type="nucleotide sequence ID" value="NZ_BAAAXG010000021.1"/>
</dbReference>
<organism evidence="1 2">
    <name type="scientific">Streptomyces showdoensis</name>
    <dbReference type="NCBI Taxonomy" id="68268"/>
    <lineage>
        <taxon>Bacteria</taxon>
        <taxon>Bacillati</taxon>
        <taxon>Actinomycetota</taxon>
        <taxon>Actinomycetes</taxon>
        <taxon>Kitasatosporales</taxon>
        <taxon>Streptomycetaceae</taxon>
        <taxon>Streptomyces</taxon>
    </lineage>
</organism>
<dbReference type="Proteomes" id="UP000265325">
    <property type="component" value="Unassembled WGS sequence"/>
</dbReference>
<evidence type="ECO:0000313" key="1">
    <source>
        <dbReference type="EMBL" id="KKZ71701.1"/>
    </source>
</evidence>
<name>A0A2P2GJL1_STREW</name>
<dbReference type="EMBL" id="LAQS01000035">
    <property type="protein sequence ID" value="KKZ71701.1"/>
    <property type="molecule type" value="Genomic_DNA"/>
</dbReference>
<protein>
    <submittedName>
        <fullName evidence="1">Uncharacterized protein</fullName>
    </submittedName>
</protein>